<dbReference type="InterPro" id="IPR036388">
    <property type="entry name" value="WH-like_DNA-bd_sf"/>
</dbReference>
<name>A0A940YBS9_9BURK</name>
<evidence type="ECO:0000313" key="5">
    <source>
        <dbReference type="Proteomes" id="UP000676246"/>
    </source>
</evidence>
<dbReference type="SUPFAM" id="SSF46894">
    <property type="entry name" value="C-terminal effector domain of the bipartite response regulators"/>
    <property type="match status" value="1"/>
</dbReference>
<dbReference type="Gene3D" id="1.10.10.10">
    <property type="entry name" value="Winged helix-like DNA-binding domain superfamily/Winged helix DNA-binding domain"/>
    <property type="match status" value="1"/>
</dbReference>
<gene>
    <name evidence="4" type="ORF">KAK03_12380</name>
</gene>
<dbReference type="EMBL" id="JAGQDD010000008">
    <property type="protein sequence ID" value="MBQ0931283.1"/>
    <property type="molecule type" value="Genomic_DNA"/>
</dbReference>
<reference evidence="4 5" key="1">
    <citation type="submission" date="2021-04" db="EMBL/GenBank/DDBJ databases">
        <title>The genome sequence of Ideonella sp. 3Y2.</title>
        <authorList>
            <person name="Liu Y."/>
        </authorList>
    </citation>
    <scope>NUCLEOTIDE SEQUENCE [LARGE SCALE GENOMIC DNA]</scope>
    <source>
        <strain evidence="4 5">3Y2</strain>
    </source>
</reference>
<dbReference type="Pfam" id="PF25872">
    <property type="entry name" value="HTH_77"/>
    <property type="match status" value="1"/>
</dbReference>
<dbReference type="Pfam" id="PF13424">
    <property type="entry name" value="TPR_12"/>
    <property type="match status" value="1"/>
</dbReference>
<dbReference type="Pfam" id="PF00486">
    <property type="entry name" value="Trans_reg_C"/>
    <property type="match status" value="1"/>
</dbReference>
<dbReference type="InterPro" id="IPR058852">
    <property type="entry name" value="HTH_77"/>
</dbReference>
<feature type="domain" description="OmpR/PhoB-type" evidence="3">
    <location>
        <begin position="4"/>
        <end position="97"/>
    </location>
</feature>
<dbReference type="SMART" id="SM00862">
    <property type="entry name" value="Trans_reg_C"/>
    <property type="match status" value="1"/>
</dbReference>
<dbReference type="InterPro" id="IPR011990">
    <property type="entry name" value="TPR-like_helical_dom_sf"/>
</dbReference>
<keyword evidence="1 2" id="KW-0238">DNA-binding</keyword>
<accession>A0A940YBS9</accession>
<keyword evidence="5" id="KW-1185">Reference proteome</keyword>
<dbReference type="Proteomes" id="UP000676246">
    <property type="component" value="Unassembled WGS sequence"/>
</dbReference>
<dbReference type="InterPro" id="IPR027417">
    <property type="entry name" value="P-loop_NTPase"/>
</dbReference>
<dbReference type="RefSeq" id="WP_210854270.1">
    <property type="nucleotide sequence ID" value="NZ_JAGQDD010000008.1"/>
</dbReference>
<evidence type="ECO:0000259" key="3">
    <source>
        <dbReference type="PROSITE" id="PS51755"/>
    </source>
</evidence>
<dbReference type="GO" id="GO:0003677">
    <property type="term" value="F:DNA binding"/>
    <property type="evidence" value="ECO:0007669"/>
    <property type="project" value="UniProtKB-UniRule"/>
</dbReference>
<dbReference type="Gene3D" id="3.40.50.300">
    <property type="entry name" value="P-loop containing nucleotide triphosphate hydrolases"/>
    <property type="match status" value="1"/>
</dbReference>
<dbReference type="PROSITE" id="PS51755">
    <property type="entry name" value="OMPR_PHOB"/>
    <property type="match status" value="1"/>
</dbReference>
<dbReference type="PANTHER" id="PTHR47691:SF3">
    <property type="entry name" value="HTH-TYPE TRANSCRIPTIONAL REGULATOR RV0890C-RELATED"/>
    <property type="match status" value="1"/>
</dbReference>
<protein>
    <submittedName>
        <fullName evidence="4">Winged helix-turn-helix domain-containing protein</fullName>
    </submittedName>
</protein>
<feature type="DNA-binding region" description="OmpR/PhoB-type" evidence="2">
    <location>
        <begin position="4"/>
        <end position="97"/>
    </location>
</feature>
<evidence type="ECO:0000313" key="4">
    <source>
        <dbReference type="EMBL" id="MBQ0931283.1"/>
    </source>
</evidence>
<dbReference type="GO" id="GO:0000160">
    <property type="term" value="P:phosphorelay signal transduction system"/>
    <property type="evidence" value="ECO:0007669"/>
    <property type="project" value="InterPro"/>
</dbReference>
<evidence type="ECO:0000256" key="2">
    <source>
        <dbReference type="PROSITE-ProRule" id="PRU01091"/>
    </source>
</evidence>
<dbReference type="PANTHER" id="PTHR47691">
    <property type="entry name" value="REGULATOR-RELATED"/>
    <property type="match status" value="1"/>
</dbReference>
<dbReference type="GO" id="GO:0006355">
    <property type="term" value="P:regulation of DNA-templated transcription"/>
    <property type="evidence" value="ECO:0007669"/>
    <property type="project" value="InterPro"/>
</dbReference>
<dbReference type="Gene3D" id="1.25.40.10">
    <property type="entry name" value="Tetratricopeptide repeat domain"/>
    <property type="match status" value="1"/>
</dbReference>
<dbReference type="InterPro" id="IPR001867">
    <property type="entry name" value="OmpR/PhoB-type_DNA-bd"/>
</dbReference>
<comment type="caution">
    <text evidence="4">The sequence shown here is derived from an EMBL/GenBank/DDBJ whole genome shotgun (WGS) entry which is preliminary data.</text>
</comment>
<dbReference type="SUPFAM" id="SSF48452">
    <property type="entry name" value="TPR-like"/>
    <property type="match status" value="1"/>
</dbReference>
<dbReference type="CDD" id="cd00383">
    <property type="entry name" value="trans_reg_C"/>
    <property type="match status" value="1"/>
</dbReference>
<dbReference type="InterPro" id="IPR016032">
    <property type="entry name" value="Sig_transdc_resp-reg_C-effctor"/>
</dbReference>
<proteinExistence type="predicted"/>
<dbReference type="AlphaFoldDB" id="A0A940YBS9"/>
<dbReference type="SUPFAM" id="SSF52540">
    <property type="entry name" value="P-loop containing nucleoside triphosphate hydrolases"/>
    <property type="match status" value="1"/>
</dbReference>
<sequence>MSTPPVLRFSGFEWHGAEQRLTRDGQTLDLGSRAFELLGLLARQTGQVVSKETAFEHVWPGRVVEENNLQVQVSALRRLLGRDAIATVPGRGYRFTWPVTFVAATALPQPPSPAEPTAGAPVPPPLFGRDDDLSQLHAALGRHRLVTLVGEGGIGKTRLALALLEQARTRGRVAWVDLSGLADASGLPGAVAAGLALRLPAGTPADEALLAEWPAGPLLLVLDNCEHLAAAVGALLVRLLAGAPALRVLATSQVRLNLAAEHLHRLAPLACPQARGLAAAERSPAVQLLVQRVREHQGTFVLEAANADALGALCRQLDGLALAIELAASQVARLGLPAVCQRLGQRLRLLTGGPLDRPARHRTLSATLDWSHGLLGETERCVFRRLAVFQGGFDLPACLAVVSDASIDDWSTTEALAALVDHCLVALAPGAGSDGGPRYRLLESTRAYAASLCAAADERIAVGQRHAQWMHGRFEQAFEELGTRSDTGWREAFGPDLDNLRAALQFCLVERQAPDLGIGLAGWSADLWPLLSLLDEGRQWLALAQGQLTPQTAPRAAAALWDGTGYLWQDADPRRALEARLQAEALWRQAGDRRWVRSVLGQAWNRLYLDQLAPSEQALADTALAVEASVHLKALHRTTLGALRQRQDRHAEALVAYEEALALRRRQGDARRVLIMLLNLGDLACSSGDTEAAVRWGREAEAEALRQDDPALLGVILGNLCTALLFLGRTDEAEDCARRAAPLLRHSDGLIYFVDSLAWLTAQRGRLPQAAHLLGCADAGLAARGVVRQPAEQRVVDALLAALSAHAEPAAITAWRQAGAAWTDVDVLACALP</sequence>
<organism evidence="4 5">
    <name type="scientific">Ideonella alba</name>
    <dbReference type="NCBI Taxonomy" id="2824118"/>
    <lineage>
        <taxon>Bacteria</taxon>
        <taxon>Pseudomonadati</taxon>
        <taxon>Pseudomonadota</taxon>
        <taxon>Betaproteobacteria</taxon>
        <taxon>Burkholderiales</taxon>
        <taxon>Sphaerotilaceae</taxon>
        <taxon>Ideonella</taxon>
    </lineage>
</organism>
<evidence type="ECO:0000256" key="1">
    <source>
        <dbReference type="ARBA" id="ARBA00023125"/>
    </source>
</evidence>